<evidence type="ECO:0000313" key="8">
    <source>
        <dbReference type="Proteomes" id="UP000091820"/>
    </source>
</evidence>
<evidence type="ECO:0000256" key="4">
    <source>
        <dbReference type="ARBA" id="ARBA00023180"/>
    </source>
</evidence>
<accession>A0A1A9W1R0</accession>
<dbReference type="InterPro" id="IPR052444">
    <property type="entry name" value="Spz/Toll_ligand-like"/>
</dbReference>
<dbReference type="GO" id="GO:0021556">
    <property type="term" value="P:central nervous system formation"/>
    <property type="evidence" value="ECO:0007669"/>
    <property type="project" value="TreeGrafter"/>
</dbReference>
<dbReference type="PANTHER" id="PTHR23199:SF5">
    <property type="entry name" value="PROTEIN SPAETZLE 4"/>
    <property type="match status" value="1"/>
</dbReference>
<dbReference type="PANTHER" id="PTHR23199">
    <property type="entry name" value="NEUROTROPHIN 1-RELATED"/>
    <property type="match status" value="1"/>
</dbReference>
<dbReference type="GO" id="GO:0005615">
    <property type="term" value="C:extracellular space"/>
    <property type="evidence" value="ECO:0007669"/>
    <property type="project" value="UniProtKB-ARBA"/>
</dbReference>
<keyword evidence="2" id="KW-0732">Signal</keyword>
<dbReference type="STRING" id="37001.A0A1A9W1R0"/>
<name>A0A1A9W1R0_9MUSC</name>
<evidence type="ECO:0000256" key="2">
    <source>
        <dbReference type="ARBA" id="ARBA00022729"/>
    </source>
</evidence>
<evidence type="ECO:0000256" key="1">
    <source>
        <dbReference type="ARBA" id="ARBA00011748"/>
    </source>
</evidence>
<dbReference type="Gene3D" id="2.10.90.10">
    <property type="entry name" value="Cystine-knot cytokines"/>
    <property type="match status" value="1"/>
</dbReference>
<keyword evidence="8" id="KW-1185">Reference proteome</keyword>
<dbReference type="GO" id="GO:0005121">
    <property type="term" value="F:Toll binding"/>
    <property type="evidence" value="ECO:0007669"/>
    <property type="project" value="TreeGrafter"/>
</dbReference>
<reference evidence="7" key="2">
    <citation type="submission" date="2020-05" db="UniProtKB">
        <authorList>
            <consortium name="EnsemblMetazoa"/>
        </authorList>
    </citation>
    <scope>IDENTIFICATION</scope>
    <source>
        <strain evidence="7">IAEA</strain>
    </source>
</reference>
<protein>
    <recommendedName>
        <fullName evidence="6">Spaetzle domain-containing protein</fullName>
    </recommendedName>
</protein>
<dbReference type="GO" id="GO:0045087">
    <property type="term" value="P:innate immune response"/>
    <property type="evidence" value="ECO:0007669"/>
    <property type="project" value="TreeGrafter"/>
</dbReference>
<dbReference type="EnsemblMetazoa" id="GBRI003212-RA">
    <property type="protein sequence ID" value="GBRI003212-PA"/>
    <property type="gene ID" value="GBRI003212"/>
</dbReference>
<dbReference type="AlphaFoldDB" id="A0A1A9W1R0"/>
<keyword evidence="4" id="KW-0325">Glycoprotein</keyword>
<evidence type="ECO:0000256" key="3">
    <source>
        <dbReference type="ARBA" id="ARBA00023157"/>
    </source>
</evidence>
<reference evidence="8" key="1">
    <citation type="submission" date="2014-03" db="EMBL/GenBank/DDBJ databases">
        <authorList>
            <person name="Aksoy S."/>
            <person name="Warren W."/>
            <person name="Wilson R.K."/>
        </authorList>
    </citation>
    <scope>NUCLEOTIDE SEQUENCE [LARGE SCALE GENOMIC DNA]</scope>
    <source>
        <strain evidence="8">IAEA</strain>
    </source>
</reference>
<dbReference type="Proteomes" id="UP000091820">
    <property type="component" value="Unassembled WGS sequence"/>
</dbReference>
<feature type="domain" description="Spaetzle" evidence="6">
    <location>
        <begin position="465"/>
        <end position="555"/>
    </location>
</feature>
<feature type="compositionally biased region" description="Low complexity" evidence="5">
    <location>
        <begin position="360"/>
        <end position="378"/>
    </location>
</feature>
<dbReference type="FunFam" id="2.10.90.10:FF:000018">
    <property type="entry name" value="Spatzle 4"/>
    <property type="match status" value="1"/>
</dbReference>
<feature type="compositionally biased region" description="Polar residues" evidence="5">
    <location>
        <begin position="334"/>
        <end position="355"/>
    </location>
</feature>
<dbReference type="InterPro" id="IPR032104">
    <property type="entry name" value="Spaetzle"/>
</dbReference>
<feature type="region of interest" description="Disordered" evidence="5">
    <location>
        <begin position="331"/>
        <end position="378"/>
    </location>
</feature>
<evidence type="ECO:0000259" key="6">
    <source>
        <dbReference type="Pfam" id="PF16077"/>
    </source>
</evidence>
<dbReference type="VEuPathDB" id="VectorBase:GBRI003212"/>
<sequence>MKQSRKGRAQILTAIPCDLTKQAYCVLPGAAYPWHAVRRFVHENQGLMKRMYGDVRHIAILKNEILNNEIDIDDIEIASERYSRDAYRDSRSMNFMSNRDDVDNFKSNDILREAIVLTSPSTTADTTTSISIEANKSDNDLEKVSTTLKVSSKIPTSDNSVVKEIKDNKYEFSTISKDLNENLEFTTKLSFGNNGNDGESTTITIENKEDTAANSVYDALKDTSVNEDFKTGDNIHIVESPQLAEFTAAVAPLIHTTESSINLSTATITTTKAATTTTSIPTITTAKPESVAERIPLKQLRKPFVPSSQRYRPSQHLVKINSTISAKLKLKISPTESPGNKSFTTRSNQTVSSPNDVYASTVPGTTTPSSTQTSTTKTFPFKYNKNYNRFNTSQYHKYASSGNPASTSLLPSHAELLLGEKVRKPSISNITPSTLVSPHKPMIHDGQLFQDTMKHDPPVHMRGVNACPVKEEVVAPFWANNTRGEVLALLNLYPFEQYVHWEKCTHEHKQMYCREGCRCEQQYRLHRLLAYDPNNECRGIFSDWFRFPSCCICKCYNIPFDFRTTSRSPRSEGSYNSDNRHPIEVAEEKVKNAIYEHAAEEWYKPKEEFNFYEG</sequence>
<keyword evidence="3" id="KW-1015">Disulfide bond</keyword>
<dbReference type="GO" id="GO:0008083">
    <property type="term" value="F:growth factor activity"/>
    <property type="evidence" value="ECO:0007669"/>
    <property type="project" value="TreeGrafter"/>
</dbReference>
<evidence type="ECO:0000313" key="7">
    <source>
        <dbReference type="EnsemblMetazoa" id="GBRI003212-PA"/>
    </source>
</evidence>
<proteinExistence type="predicted"/>
<dbReference type="Pfam" id="PF16077">
    <property type="entry name" value="Spaetzle"/>
    <property type="match status" value="1"/>
</dbReference>
<organism evidence="7 8">
    <name type="scientific">Glossina brevipalpis</name>
    <dbReference type="NCBI Taxonomy" id="37001"/>
    <lineage>
        <taxon>Eukaryota</taxon>
        <taxon>Metazoa</taxon>
        <taxon>Ecdysozoa</taxon>
        <taxon>Arthropoda</taxon>
        <taxon>Hexapoda</taxon>
        <taxon>Insecta</taxon>
        <taxon>Pterygota</taxon>
        <taxon>Neoptera</taxon>
        <taxon>Endopterygota</taxon>
        <taxon>Diptera</taxon>
        <taxon>Brachycera</taxon>
        <taxon>Muscomorpha</taxon>
        <taxon>Hippoboscoidea</taxon>
        <taxon>Glossinidae</taxon>
        <taxon>Glossina</taxon>
    </lineage>
</organism>
<dbReference type="SUPFAM" id="SSF57501">
    <property type="entry name" value="Cystine-knot cytokines"/>
    <property type="match status" value="1"/>
</dbReference>
<comment type="subunit">
    <text evidence="1">Homodimer; disulfide-linked.</text>
</comment>
<dbReference type="InterPro" id="IPR029034">
    <property type="entry name" value="Cystine-knot_cytokine"/>
</dbReference>
<evidence type="ECO:0000256" key="5">
    <source>
        <dbReference type="SAM" id="MobiDB-lite"/>
    </source>
</evidence>